<gene>
    <name evidence="1" type="ORF">LJ725_25925</name>
</gene>
<keyword evidence="2" id="KW-1185">Reference proteome</keyword>
<protein>
    <submittedName>
        <fullName evidence="1">Ester cyclase</fullName>
    </submittedName>
</protein>
<dbReference type="SUPFAM" id="SSF54427">
    <property type="entry name" value="NTF2-like"/>
    <property type="match status" value="1"/>
</dbReference>
<dbReference type="InterPro" id="IPR032710">
    <property type="entry name" value="NTF2-like_dom_sf"/>
</dbReference>
<dbReference type="Proteomes" id="UP001198862">
    <property type="component" value="Unassembled WGS sequence"/>
</dbReference>
<evidence type="ECO:0000313" key="1">
    <source>
        <dbReference type="EMBL" id="MCC8432429.1"/>
    </source>
</evidence>
<proteinExistence type="predicted"/>
<dbReference type="EMBL" id="JAJISD010000014">
    <property type="protein sequence ID" value="MCC8432429.1"/>
    <property type="molecule type" value="Genomic_DNA"/>
</dbReference>
<reference evidence="1 2" key="1">
    <citation type="submission" date="2021-11" db="EMBL/GenBank/DDBJ databases">
        <authorList>
            <person name="Lee D.-H."/>
            <person name="Kim S.-B."/>
        </authorList>
    </citation>
    <scope>NUCLEOTIDE SEQUENCE [LARGE SCALE GENOMIC DNA]</scope>
    <source>
        <strain evidence="1 2">KCTC 52223</strain>
    </source>
</reference>
<sequence length="124" mass="14762">MSGTVREFALRLMQEVWMPFDHTAVPRFYHPDAIGHHRAQVLTLDDVVNRLRWDVGNFADPVYDIRDIVADTDRFAIRFLYSCTLIASGERFVTEVNYFYRLREGRIAEFWLLSDTDFDYRQHP</sequence>
<dbReference type="Pfam" id="PF07366">
    <property type="entry name" value="SnoaL"/>
    <property type="match status" value="1"/>
</dbReference>
<comment type="caution">
    <text evidence="1">The sequence shown here is derived from an EMBL/GenBank/DDBJ whole genome shotgun (WGS) entry which is preliminary data.</text>
</comment>
<dbReference type="RefSeq" id="WP_230553846.1">
    <property type="nucleotide sequence ID" value="NZ_JAJISD010000014.1"/>
</dbReference>
<accession>A0ABS8L255</accession>
<name>A0ABS8L255_9HYPH</name>
<dbReference type="Gene3D" id="3.10.450.50">
    <property type="match status" value="1"/>
</dbReference>
<evidence type="ECO:0000313" key="2">
    <source>
        <dbReference type="Proteomes" id="UP001198862"/>
    </source>
</evidence>
<dbReference type="InterPro" id="IPR009959">
    <property type="entry name" value="Cyclase_SnoaL-like"/>
</dbReference>
<organism evidence="1 2">
    <name type="scientific">Reyranella aquatilis</name>
    <dbReference type="NCBI Taxonomy" id="2035356"/>
    <lineage>
        <taxon>Bacteria</taxon>
        <taxon>Pseudomonadati</taxon>
        <taxon>Pseudomonadota</taxon>
        <taxon>Alphaproteobacteria</taxon>
        <taxon>Hyphomicrobiales</taxon>
        <taxon>Reyranellaceae</taxon>
        <taxon>Reyranella</taxon>
    </lineage>
</organism>